<keyword evidence="5" id="KW-1185">Reference proteome</keyword>
<evidence type="ECO:0000313" key="5">
    <source>
        <dbReference type="Proteomes" id="UP000233556"/>
    </source>
</evidence>
<organism evidence="4 5">
    <name type="scientific">Limosa lapponica baueri</name>
    <dbReference type="NCBI Taxonomy" id="1758121"/>
    <lineage>
        <taxon>Eukaryota</taxon>
        <taxon>Metazoa</taxon>
        <taxon>Chordata</taxon>
        <taxon>Craniata</taxon>
        <taxon>Vertebrata</taxon>
        <taxon>Euteleostomi</taxon>
        <taxon>Archelosauria</taxon>
        <taxon>Archosauria</taxon>
        <taxon>Dinosauria</taxon>
        <taxon>Saurischia</taxon>
        <taxon>Theropoda</taxon>
        <taxon>Coelurosauria</taxon>
        <taxon>Aves</taxon>
        <taxon>Neognathae</taxon>
        <taxon>Neoaves</taxon>
        <taxon>Charadriiformes</taxon>
        <taxon>Scolopacidae</taxon>
        <taxon>Limosa</taxon>
    </lineage>
</organism>
<keyword evidence="1" id="KW-1015">Disulfide bond</keyword>
<dbReference type="InterPro" id="IPR001124">
    <property type="entry name" value="Lipid-bd_serum_glycop_C"/>
</dbReference>
<keyword evidence="1" id="KW-0044">Antibiotic</keyword>
<dbReference type="PANTHER" id="PTHR10504:SF84">
    <property type="entry name" value="BACTERICIDAL PERMEABILITY-INCREASING PROTEIN"/>
    <property type="match status" value="1"/>
</dbReference>
<reference evidence="5" key="1">
    <citation type="submission" date="2017-11" db="EMBL/GenBank/DDBJ databases">
        <authorList>
            <person name="Lima N.C."/>
            <person name="Parody-Merino A.M."/>
            <person name="Battley P.F."/>
            <person name="Fidler A.E."/>
            <person name="Prosdocimi F."/>
        </authorList>
    </citation>
    <scope>NUCLEOTIDE SEQUENCE [LARGE SCALE GENOMIC DNA]</scope>
</reference>
<keyword evidence="1" id="KW-0929">Antimicrobial</keyword>
<evidence type="ECO:0000256" key="1">
    <source>
        <dbReference type="RuleBase" id="RU369039"/>
    </source>
</evidence>
<proteinExistence type="predicted"/>
<dbReference type="EMBL" id="KZ520680">
    <property type="protein sequence ID" value="PKU28416.1"/>
    <property type="molecule type" value="Genomic_DNA"/>
</dbReference>
<dbReference type="SMART" id="SM00329">
    <property type="entry name" value="BPI2"/>
    <property type="match status" value="1"/>
</dbReference>
<feature type="domain" description="Lipid-binding serum glycoprotein C-terminal" evidence="3">
    <location>
        <begin position="6"/>
        <end position="209"/>
    </location>
</feature>
<dbReference type="InterPro" id="IPR032942">
    <property type="entry name" value="BPI/LBP/Plunc"/>
</dbReference>
<comment type="domain">
    <text evidence="1">The N- and C-terminal barrels adopt an identical fold despite having only 13% of conserved residues.</text>
</comment>
<reference evidence="5" key="2">
    <citation type="submission" date="2017-12" db="EMBL/GenBank/DDBJ databases">
        <title>Genome sequence of the Bar-tailed Godwit (Limosa lapponica baueri).</title>
        <authorList>
            <person name="Lima N.C.B."/>
            <person name="Parody-Merino A.M."/>
            <person name="Battley P.F."/>
            <person name="Fidler A.E."/>
            <person name="Prosdocimi F."/>
        </authorList>
    </citation>
    <scope>NUCLEOTIDE SEQUENCE [LARGE SCALE GENOMIC DNA]</scope>
</reference>
<comment type="function">
    <text evidence="1">The cytotoxic action of BPI is limited to many species of Gram-negative bacteria; this specificity may be explained by a strong affinity of the very basic N-terminal half for the negatively charged lipopolysaccharides that are unique to the Gram-negative bacterial outer envelope.</text>
</comment>
<protein>
    <recommendedName>
        <fullName evidence="1">Bactericidal permeability-increasing protein</fullName>
        <shortName evidence="1">BPI</shortName>
    </recommendedName>
</protein>
<keyword evidence="1" id="KW-0732">Signal</keyword>
<evidence type="ECO:0000256" key="2">
    <source>
        <dbReference type="SAM" id="MobiDB-lite"/>
    </source>
</evidence>
<keyword evidence="1" id="KW-0391">Immunity</keyword>
<dbReference type="SUPFAM" id="SSF55394">
    <property type="entry name" value="Bactericidal permeability-increasing protein, BPI"/>
    <property type="match status" value="1"/>
</dbReference>
<dbReference type="GO" id="GO:0050829">
    <property type="term" value="P:defense response to Gram-negative bacterium"/>
    <property type="evidence" value="ECO:0007669"/>
    <property type="project" value="UniProtKB-UniRule"/>
</dbReference>
<accession>A0A2I0T3P0</accession>
<comment type="subcellular location">
    <subcellularLocation>
        <location evidence="1">Secreted</location>
    </subcellularLocation>
</comment>
<feature type="region of interest" description="Disordered" evidence="2">
    <location>
        <begin position="173"/>
        <end position="234"/>
    </location>
</feature>
<keyword evidence="1" id="KW-0399">Innate immunity</keyword>
<evidence type="ECO:0000259" key="3">
    <source>
        <dbReference type="SMART" id="SM00329"/>
    </source>
</evidence>
<dbReference type="Proteomes" id="UP000233556">
    <property type="component" value="Unassembled WGS sequence"/>
</dbReference>
<sequence>MGLLGTARDRRADITMGSADLHGPSVTVLPLQIPKTVDFHLKTTSFSAFVPQLQEKYPDMEMKLKLSAPSAPDLSIGPGGVSLQPVVDVQAYAIPPNSTLAPLFLLSLTGNVSAVIDVKSGHIIGNLTVGRIKLSLKHSDVGDFEVASLEPTMNTFASSFLVPRINGENLLGGNRDAGVVPGQVTPSEHSQLDHSNPVAKPDRWMKPAASAGDGSKSPSRGVREPLGAVTRSQQ</sequence>
<comment type="domain">
    <text evidence="1">The N-terminal region may be exposed to the interior of the granule, whereas the C-terminal portion may be embedded in the membrane. During phagocytosis and degranulation, proteases may be released and activated and cleave BPI at the junction of the N- and C-terminal portions of the molecule, providing controlled release of the N-terminal antibacterial fragment when bacteria are ingested.</text>
</comment>
<dbReference type="InterPro" id="IPR017943">
    <property type="entry name" value="Bactericidal_perm-incr_a/b_dom"/>
</dbReference>
<dbReference type="Gene3D" id="3.15.20.10">
    <property type="entry name" value="Bactericidal permeability-increasing protein, domain 2"/>
    <property type="match status" value="1"/>
</dbReference>
<dbReference type="GO" id="GO:0045087">
    <property type="term" value="P:innate immune response"/>
    <property type="evidence" value="ECO:0007669"/>
    <property type="project" value="UniProtKB-UniRule"/>
</dbReference>
<keyword evidence="1" id="KW-0964">Secreted</keyword>
<evidence type="ECO:0000313" key="4">
    <source>
        <dbReference type="EMBL" id="PKU28416.1"/>
    </source>
</evidence>
<keyword evidence="1" id="KW-0325">Glycoprotein</keyword>
<gene>
    <name evidence="4" type="ORF">llap_21279</name>
</gene>
<comment type="subunit">
    <text evidence="1">Monomer. Homodimer; disulfide-linked.</text>
</comment>
<dbReference type="Pfam" id="PF02886">
    <property type="entry name" value="LBP_BPI_CETP_C"/>
    <property type="match status" value="1"/>
</dbReference>
<dbReference type="AlphaFoldDB" id="A0A2I0T3P0"/>
<dbReference type="OrthoDB" id="10255543at2759"/>
<dbReference type="PANTHER" id="PTHR10504">
    <property type="entry name" value="BACTERICIDAL PERMEABILITY-INCREASING BPI PROTEIN-RELATED"/>
    <property type="match status" value="1"/>
</dbReference>
<dbReference type="GO" id="GO:0005615">
    <property type="term" value="C:extracellular space"/>
    <property type="evidence" value="ECO:0007669"/>
    <property type="project" value="UniProtKB-UniRule"/>
</dbReference>
<dbReference type="GO" id="GO:0008289">
    <property type="term" value="F:lipid binding"/>
    <property type="evidence" value="ECO:0007669"/>
    <property type="project" value="InterPro"/>
</dbReference>
<name>A0A2I0T3P0_LIMLA</name>